<dbReference type="EC" id="1.1.99.2" evidence="7"/>
<dbReference type="EMBL" id="LGST01000031">
    <property type="protein sequence ID" value="KND98687.1"/>
    <property type="molecule type" value="Genomic_DNA"/>
</dbReference>
<evidence type="ECO:0000256" key="4">
    <source>
        <dbReference type="ARBA" id="ARBA00023002"/>
    </source>
</evidence>
<dbReference type="VEuPathDB" id="FungiDB:CJJ09_005075"/>
<evidence type="ECO:0000313" key="11">
    <source>
        <dbReference type="Proteomes" id="UP000037122"/>
    </source>
</evidence>
<dbReference type="Pfam" id="PF01266">
    <property type="entry name" value="DAO"/>
    <property type="match status" value="1"/>
</dbReference>
<evidence type="ECO:0000256" key="7">
    <source>
        <dbReference type="ARBA" id="ARBA00038878"/>
    </source>
</evidence>
<evidence type="ECO:0000256" key="6">
    <source>
        <dbReference type="ARBA" id="ARBA00037941"/>
    </source>
</evidence>
<name>A0A0L0NWW7_CANAR</name>
<dbReference type="Proteomes" id="UP000037122">
    <property type="component" value="Unassembled WGS sequence"/>
</dbReference>
<dbReference type="PANTHER" id="PTHR43104">
    <property type="entry name" value="L-2-HYDROXYGLUTARATE DEHYDROGENASE, MITOCHONDRIAL"/>
    <property type="match status" value="1"/>
</dbReference>
<dbReference type="VEuPathDB" id="FungiDB:CJI97_004404"/>
<comment type="catalytic activity">
    <reaction evidence="5">
        <text>(S)-2-hydroxyglutarate + A = 2-oxoglutarate + AH2</text>
        <dbReference type="Rhea" id="RHEA:21252"/>
        <dbReference type="ChEBI" id="CHEBI:13193"/>
        <dbReference type="ChEBI" id="CHEBI:16782"/>
        <dbReference type="ChEBI" id="CHEBI:16810"/>
        <dbReference type="ChEBI" id="CHEBI:17499"/>
        <dbReference type="EC" id="1.1.99.2"/>
    </reaction>
</comment>
<comment type="similarity">
    <text evidence="6">Belongs to the L2HGDH family.</text>
</comment>
<dbReference type="InterPro" id="IPR036188">
    <property type="entry name" value="FAD/NAD-bd_sf"/>
</dbReference>
<dbReference type="VEuPathDB" id="FungiDB:CJI96_0005365"/>
<evidence type="ECO:0000313" key="10">
    <source>
        <dbReference type="EMBL" id="KND98687.1"/>
    </source>
</evidence>
<organism evidence="10 11">
    <name type="scientific">Candidozyma auris</name>
    <name type="common">Yeast</name>
    <name type="synonym">Candida auris</name>
    <dbReference type="NCBI Taxonomy" id="498019"/>
    <lineage>
        <taxon>Eukaryota</taxon>
        <taxon>Fungi</taxon>
        <taxon>Dikarya</taxon>
        <taxon>Ascomycota</taxon>
        <taxon>Saccharomycotina</taxon>
        <taxon>Pichiomycetes</taxon>
        <taxon>Metschnikowiaceae</taxon>
        <taxon>Candidozyma</taxon>
    </lineage>
</organism>
<dbReference type="PANTHER" id="PTHR43104:SF4">
    <property type="entry name" value="L-2-HYDROXYGLUTARATE DEHYDROGENASE, MITOCHONDRIAL"/>
    <property type="match status" value="1"/>
</dbReference>
<evidence type="ECO:0000256" key="2">
    <source>
        <dbReference type="ARBA" id="ARBA00022630"/>
    </source>
</evidence>
<dbReference type="Gene3D" id="3.50.50.60">
    <property type="entry name" value="FAD/NAD(P)-binding domain"/>
    <property type="match status" value="1"/>
</dbReference>
<reference evidence="11" key="1">
    <citation type="journal article" date="2015" name="BMC Genomics">
        <title>Draft genome of a commonly misdiagnosed multidrug resistant pathogen Candida auris.</title>
        <authorList>
            <person name="Chatterjee S."/>
            <person name="Alampalli S.V."/>
            <person name="Nageshan R.K."/>
            <person name="Chettiar S.T."/>
            <person name="Joshi S."/>
            <person name="Tatu U.S."/>
        </authorList>
    </citation>
    <scope>NUCLEOTIDE SEQUENCE [LARGE SCALE GENOMIC DNA]</scope>
    <source>
        <strain evidence="11">6684</strain>
    </source>
</reference>
<evidence type="ECO:0000256" key="1">
    <source>
        <dbReference type="ARBA" id="ARBA00001974"/>
    </source>
</evidence>
<dbReference type="SUPFAM" id="SSF51905">
    <property type="entry name" value="FAD/NAD(P)-binding domain"/>
    <property type="match status" value="1"/>
</dbReference>
<evidence type="ECO:0000256" key="5">
    <source>
        <dbReference type="ARBA" id="ARBA00036066"/>
    </source>
</evidence>
<sequence length="401" mass="44297">MLQRTVKHQFSLTNRQLADFSHVVIGGGVVGTAIAAELQKVPGNNVTLLEQHEMLGMETTSRNSEVIHAGLYYPKDSLKAKFCIRGKNLIYDKLDAALVPYKQCGKWVVAQNEKEQQYIEGLQKNADSLGVPVSLVSANQAKRQFPLIRAEAGALESPTTGIILAHDLTLFFQAEFENNDGTVAINTKVDDVEYEASIPQYRIACTEQGSGEQFEITSDNIVNSAGLFAQEVANMVLPKERHFKSYFAKGSYYAYAPETPLPTSKITSKLIYPCPNPNASSLGTHLTFDLGGQLRFGPDLEWVDCNSALELNYDVSANRIEEAAKSIATYFPSIAPDQLQPSYSGVRPKLLSQEKNRQRFADYYIKEEDGFKGFVNLIGIESPGLTSSWAIAEHVASLYHP</sequence>
<keyword evidence="2" id="KW-0285">Flavoprotein</keyword>
<comment type="cofactor">
    <cofactor evidence="1">
        <name>FAD</name>
        <dbReference type="ChEBI" id="CHEBI:57692"/>
    </cofactor>
</comment>
<gene>
    <name evidence="10" type="ORF">QG37_04592</name>
</gene>
<dbReference type="InterPro" id="IPR006076">
    <property type="entry name" value="FAD-dep_OxRdtase"/>
</dbReference>
<protein>
    <recommendedName>
        <fullName evidence="8">L-2-hydroxyglutarate dehydrogenase, mitochondrial</fullName>
        <ecNumber evidence="7">1.1.99.2</ecNumber>
    </recommendedName>
</protein>
<comment type="caution">
    <text evidence="10">The sequence shown here is derived from an EMBL/GenBank/DDBJ whole genome shotgun (WGS) entry which is preliminary data.</text>
</comment>
<evidence type="ECO:0000259" key="9">
    <source>
        <dbReference type="Pfam" id="PF01266"/>
    </source>
</evidence>
<dbReference type="VEuPathDB" id="FungiDB:CJJ07_002491"/>
<evidence type="ECO:0000256" key="8">
    <source>
        <dbReference type="ARBA" id="ARBA00041137"/>
    </source>
</evidence>
<dbReference type="AlphaFoldDB" id="A0A0L0NWW7"/>
<dbReference type="Gene3D" id="3.30.9.10">
    <property type="entry name" value="D-Amino Acid Oxidase, subunit A, domain 2"/>
    <property type="match status" value="1"/>
</dbReference>
<accession>A0A0L0NWW7</accession>
<dbReference type="VEuPathDB" id="FungiDB:B9J08_004341"/>
<feature type="domain" description="FAD dependent oxidoreductase" evidence="9">
    <location>
        <begin position="23"/>
        <end position="398"/>
    </location>
</feature>
<dbReference type="GO" id="GO:0047545">
    <property type="term" value="F:(S)-2-hydroxyglutarate dehydrogenase activity"/>
    <property type="evidence" value="ECO:0007669"/>
    <property type="project" value="UniProtKB-EC"/>
</dbReference>
<keyword evidence="3" id="KW-0274">FAD</keyword>
<keyword evidence="4" id="KW-0560">Oxidoreductase</keyword>
<proteinExistence type="inferred from homology"/>
<evidence type="ECO:0000256" key="3">
    <source>
        <dbReference type="ARBA" id="ARBA00022827"/>
    </source>
</evidence>
<dbReference type="VEuPathDB" id="FungiDB:QG37_04592"/>